<feature type="transmembrane region" description="Helical" evidence="1">
    <location>
        <begin position="6"/>
        <end position="23"/>
    </location>
</feature>
<accession>A0ABR8YNN0</accession>
<gene>
    <name evidence="2" type="ORF">H9637_02125</name>
</gene>
<dbReference type="RefSeq" id="WP_191738820.1">
    <property type="nucleotide sequence ID" value="NZ_JACSQB010000018.1"/>
</dbReference>
<sequence length="169" mass="19861">MPNILSKYASLFLAMLLIVINIYDRTNYMERYISNQVNVIANRFQKEARTKGYVDKEMYDRLAKELSNTDRAYTIKILHRDIKYYPVDKSIDENGYTVEYFKHNEREILETIYDKDKRYLMRMGDDFQISVVEKGVSTNNILWGFLTGDTTQKTNIFASFGGAVENEVD</sequence>
<evidence type="ECO:0000313" key="3">
    <source>
        <dbReference type="Proteomes" id="UP000627166"/>
    </source>
</evidence>
<organism evidence="2 3">
    <name type="scientific">Clostridium faecium</name>
    <dbReference type="NCBI Taxonomy" id="2762223"/>
    <lineage>
        <taxon>Bacteria</taxon>
        <taxon>Bacillati</taxon>
        <taxon>Bacillota</taxon>
        <taxon>Clostridia</taxon>
        <taxon>Eubacteriales</taxon>
        <taxon>Clostridiaceae</taxon>
        <taxon>Clostridium</taxon>
    </lineage>
</organism>
<keyword evidence="1" id="KW-1133">Transmembrane helix</keyword>
<protein>
    <submittedName>
        <fullName evidence="2">Uncharacterized protein</fullName>
    </submittedName>
</protein>
<proteinExistence type="predicted"/>
<evidence type="ECO:0000256" key="1">
    <source>
        <dbReference type="SAM" id="Phobius"/>
    </source>
</evidence>
<comment type="caution">
    <text evidence="2">The sequence shown here is derived from an EMBL/GenBank/DDBJ whole genome shotgun (WGS) entry which is preliminary data.</text>
</comment>
<name>A0ABR8YNN0_9CLOT</name>
<evidence type="ECO:0000313" key="2">
    <source>
        <dbReference type="EMBL" id="MBD8045847.1"/>
    </source>
</evidence>
<dbReference type="Proteomes" id="UP000627166">
    <property type="component" value="Unassembled WGS sequence"/>
</dbReference>
<keyword evidence="1" id="KW-0812">Transmembrane</keyword>
<keyword evidence="3" id="KW-1185">Reference proteome</keyword>
<reference evidence="2 3" key="1">
    <citation type="submission" date="2020-08" db="EMBL/GenBank/DDBJ databases">
        <title>A Genomic Blueprint of the Chicken Gut Microbiome.</title>
        <authorList>
            <person name="Gilroy R."/>
            <person name="Ravi A."/>
            <person name="Getino M."/>
            <person name="Pursley I."/>
            <person name="Horton D.L."/>
            <person name="Alikhan N.-F."/>
            <person name="Baker D."/>
            <person name="Gharbi K."/>
            <person name="Hall N."/>
            <person name="Watson M."/>
            <person name="Adriaenssens E.M."/>
            <person name="Foster-Nyarko E."/>
            <person name="Jarju S."/>
            <person name="Secka A."/>
            <person name="Antonio M."/>
            <person name="Oren A."/>
            <person name="Chaudhuri R."/>
            <person name="La Ragione R.M."/>
            <person name="Hildebrand F."/>
            <person name="Pallen M.J."/>
        </authorList>
    </citation>
    <scope>NUCLEOTIDE SEQUENCE [LARGE SCALE GENOMIC DNA]</scope>
    <source>
        <strain evidence="2 3">N37</strain>
    </source>
</reference>
<dbReference type="EMBL" id="JACSQB010000018">
    <property type="protein sequence ID" value="MBD8045847.1"/>
    <property type="molecule type" value="Genomic_DNA"/>
</dbReference>
<keyword evidence="1" id="KW-0472">Membrane</keyword>